<sequence length="201" mass="21857">MSINHAASQDGAAYDPHGYQPELPHANDLIEGNISLSQLNSVHLTGHWPSVPTGPVMFDQAMAEQYFVLLQQFNEFQVQQESSLTSPAATRVACRIVSGGQPCEEFIGVTRAEISQHLRTRHGINSASRGVTCTWNGGCAALPMRGDSLPRHVGSKHLGMGRVRCGVCGRWYARRDAFRSHAVNGVQCDGTQVDVLADTYP</sequence>
<reference evidence="1" key="1">
    <citation type="journal article" date="2021" name="New Phytol.">
        <title>Evolutionary innovations through gain and loss of genes in the ectomycorrhizal Boletales.</title>
        <authorList>
            <person name="Wu G."/>
            <person name="Miyauchi S."/>
            <person name="Morin E."/>
            <person name="Kuo A."/>
            <person name="Drula E."/>
            <person name="Varga T."/>
            <person name="Kohler A."/>
            <person name="Feng B."/>
            <person name="Cao Y."/>
            <person name="Lipzen A."/>
            <person name="Daum C."/>
            <person name="Hundley H."/>
            <person name="Pangilinan J."/>
            <person name="Johnson J."/>
            <person name="Barry K."/>
            <person name="LaButti K."/>
            <person name="Ng V."/>
            <person name="Ahrendt S."/>
            <person name="Min B."/>
            <person name="Choi I.G."/>
            <person name="Park H."/>
            <person name="Plett J.M."/>
            <person name="Magnuson J."/>
            <person name="Spatafora J.W."/>
            <person name="Nagy L.G."/>
            <person name="Henrissat B."/>
            <person name="Grigoriev I.V."/>
            <person name="Yang Z.L."/>
            <person name="Xu J."/>
            <person name="Martin F.M."/>
        </authorList>
    </citation>
    <scope>NUCLEOTIDE SEQUENCE</scope>
    <source>
        <strain evidence="1">ATCC 28755</strain>
    </source>
</reference>
<protein>
    <submittedName>
        <fullName evidence="1">Uncharacterized protein</fullName>
    </submittedName>
</protein>
<evidence type="ECO:0000313" key="1">
    <source>
        <dbReference type="EMBL" id="KAH7907308.1"/>
    </source>
</evidence>
<dbReference type="Proteomes" id="UP000790377">
    <property type="component" value="Unassembled WGS sequence"/>
</dbReference>
<name>A0ACB8A2U5_9AGAM</name>
<organism evidence="1 2">
    <name type="scientific">Hygrophoropsis aurantiaca</name>
    <dbReference type="NCBI Taxonomy" id="72124"/>
    <lineage>
        <taxon>Eukaryota</taxon>
        <taxon>Fungi</taxon>
        <taxon>Dikarya</taxon>
        <taxon>Basidiomycota</taxon>
        <taxon>Agaricomycotina</taxon>
        <taxon>Agaricomycetes</taxon>
        <taxon>Agaricomycetidae</taxon>
        <taxon>Boletales</taxon>
        <taxon>Coniophorineae</taxon>
        <taxon>Hygrophoropsidaceae</taxon>
        <taxon>Hygrophoropsis</taxon>
    </lineage>
</organism>
<gene>
    <name evidence="1" type="ORF">BJ138DRAFT_513053</name>
</gene>
<dbReference type="EMBL" id="MU267917">
    <property type="protein sequence ID" value="KAH7907308.1"/>
    <property type="molecule type" value="Genomic_DNA"/>
</dbReference>
<evidence type="ECO:0000313" key="2">
    <source>
        <dbReference type="Proteomes" id="UP000790377"/>
    </source>
</evidence>
<comment type="caution">
    <text evidence="1">The sequence shown here is derived from an EMBL/GenBank/DDBJ whole genome shotgun (WGS) entry which is preliminary data.</text>
</comment>
<proteinExistence type="predicted"/>
<keyword evidence="2" id="KW-1185">Reference proteome</keyword>
<accession>A0ACB8A2U5</accession>